<gene>
    <name evidence="2" type="ORF">S01H1_50407</name>
</gene>
<dbReference type="InterPro" id="IPR004104">
    <property type="entry name" value="Gfo/Idh/MocA-like_OxRdtase_C"/>
</dbReference>
<dbReference type="Pfam" id="PF02894">
    <property type="entry name" value="GFO_IDH_MocA_C"/>
    <property type="match status" value="1"/>
</dbReference>
<dbReference type="AlphaFoldDB" id="X0WU99"/>
<accession>X0WU99</accession>
<dbReference type="Gene3D" id="3.30.360.10">
    <property type="entry name" value="Dihydrodipicolinate Reductase, domain 2"/>
    <property type="match status" value="1"/>
</dbReference>
<feature type="non-terminal residue" evidence="2">
    <location>
        <position position="1"/>
    </location>
</feature>
<organism evidence="2">
    <name type="scientific">marine sediment metagenome</name>
    <dbReference type="NCBI Taxonomy" id="412755"/>
    <lineage>
        <taxon>unclassified sequences</taxon>
        <taxon>metagenomes</taxon>
        <taxon>ecological metagenomes</taxon>
    </lineage>
</organism>
<comment type="caution">
    <text evidence="2">The sequence shown here is derived from an EMBL/GenBank/DDBJ whole genome shotgun (WGS) entry which is preliminary data.</text>
</comment>
<sequence>TTKLYPIKVEDCGLLMLEMADGPFVSLDASWSRPPSYKIWGNVVMEFKGTKSNLSLDCFPTTLNIYQNKTMRHTTLSGGDNFDREMITAFVDAIINNREPDISGEDGYKALEAALAAYQAIKRRQPVSLPLSLGQIRAAN</sequence>
<evidence type="ECO:0000259" key="1">
    <source>
        <dbReference type="Pfam" id="PF02894"/>
    </source>
</evidence>
<protein>
    <recommendedName>
        <fullName evidence="1">Gfo/Idh/MocA-like oxidoreductase C-terminal domain-containing protein</fullName>
    </recommendedName>
</protein>
<proteinExistence type="predicted"/>
<evidence type="ECO:0000313" key="2">
    <source>
        <dbReference type="EMBL" id="GAG28043.1"/>
    </source>
</evidence>
<dbReference type="SUPFAM" id="SSF55347">
    <property type="entry name" value="Glyceraldehyde-3-phosphate dehydrogenase-like, C-terminal domain"/>
    <property type="match status" value="1"/>
</dbReference>
<feature type="domain" description="Gfo/Idh/MocA-like oxidoreductase C-terminal" evidence="1">
    <location>
        <begin position="66"/>
        <end position="129"/>
    </location>
</feature>
<reference evidence="2" key="1">
    <citation type="journal article" date="2014" name="Front. Microbiol.">
        <title>High frequency of phylogenetically diverse reductive dehalogenase-homologous genes in deep subseafloor sedimentary metagenomes.</title>
        <authorList>
            <person name="Kawai M."/>
            <person name="Futagami T."/>
            <person name="Toyoda A."/>
            <person name="Takaki Y."/>
            <person name="Nishi S."/>
            <person name="Hori S."/>
            <person name="Arai W."/>
            <person name="Tsubouchi T."/>
            <person name="Morono Y."/>
            <person name="Uchiyama I."/>
            <person name="Ito T."/>
            <person name="Fujiyama A."/>
            <person name="Inagaki F."/>
            <person name="Takami H."/>
        </authorList>
    </citation>
    <scope>NUCLEOTIDE SEQUENCE</scope>
    <source>
        <strain evidence="2">Expedition CK06-06</strain>
    </source>
</reference>
<dbReference type="EMBL" id="BARS01032479">
    <property type="protein sequence ID" value="GAG28043.1"/>
    <property type="molecule type" value="Genomic_DNA"/>
</dbReference>
<name>X0WU99_9ZZZZ</name>